<dbReference type="PANTHER" id="PTHR24159:SF5">
    <property type="entry name" value="ANK_REP_REGION DOMAIN-CONTAINING PROTEIN"/>
    <property type="match status" value="1"/>
</dbReference>
<feature type="transmembrane region" description="Helical" evidence="1">
    <location>
        <begin position="353"/>
        <end position="376"/>
    </location>
</feature>
<keyword evidence="1" id="KW-1133">Transmembrane helix</keyword>
<protein>
    <recommendedName>
        <fullName evidence="4">DUF3447 domain-containing protein</fullName>
    </recommendedName>
</protein>
<keyword evidence="1" id="KW-0472">Membrane</keyword>
<comment type="caution">
    <text evidence="2">The sequence shown here is derived from an EMBL/GenBank/DDBJ whole genome shotgun (WGS) entry which is preliminary data.</text>
</comment>
<name>A0ABR2HHS9_9EUKA</name>
<proteinExistence type="predicted"/>
<accession>A0ABR2HHS9</accession>
<organism evidence="2 3">
    <name type="scientific">Tritrichomonas musculus</name>
    <dbReference type="NCBI Taxonomy" id="1915356"/>
    <lineage>
        <taxon>Eukaryota</taxon>
        <taxon>Metamonada</taxon>
        <taxon>Parabasalia</taxon>
        <taxon>Tritrichomonadida</taxon>
        <taxon>Tritrichomonadidae</taxon>
        <taxon>Tritrichomonas</taxon>
    </lineage>
</organism>
<evidence type="ECO:0000256" key="1">
    <source>
        <dbReference type="SAM" id="Phobius"/>
    </source>
</evidence>
<sequence>MSVQEYLENFGEIQSAFLNYIDENNDSENFQNLKNIFDDLTNRHNPHELKSLLNLISNISNHHRRASHFFDKIEQILLILKDEIKKDFSNSEIFNIFKGNKRILLFLIKEQIIAITKSIEFDIQNTKFKNAFYQEYFSTEIYSPFEKDLPENFEEKRKNGENEGSIYEFIRNDSINEFIIHVNKTIFPLTKKIETSMFETNSFLIKNKPTLIEYAAFFGSIQIFKYLLLNKIELTPSLWLFAIHGNNPEMIHLLEERHVIPKSYKECLKEAIKCHHNEIASYIHDYLLPDDEDNSLFVLRKSLESYNFSFIEIELINESIFYELCKYDYYTLVDILLKTNVVDINKICPDTIFIFNCLNGIFFLMILIKQLFMLLLKKVIWTLLIF</sequence>
<dbReference type="InterPro" id="IPR036770">
    <property type="entry name" value="Ankyrin_rpt-contain_sf"/>
</dbReference>
<dbReference type="SUPFAM" id="SSF48403">
    <property type="entry name" value="Ankyrin repeat"/>
    <property type="match status" value="1"/>
</dbReference>
<reference evidence="2 3" key="1">
    <citation type="submission" date="2024-04" db="EMBL/GenBank/DDBJ databases">
        <title>Tritrichomonas musculus Genome.</title>
        <authorList>
            <person name="Alves-Ferreira E."/>
            <person name="Grigg M."/>
            <person name="Lorenzi H."/>
            <person name="Galac M."/>
        </authorList>
    </citation>
    <scope>NUCLEOTIDE SEQUENCE [LARGE SCALE GENOMIC DNA]</scope>
    <source>
        <strain evidence="2 3">EAF2021</strain>
    </source>
</reference>
<evidence type="ECO:0008006" key="4">
    <source>
        <dbReference type="Google" id="ProtNLM"/>
    </source>
</evidence>
<keyword evidence="1" id="KW-0812">Transmembrane</keyword>
<dbReference type="EMBL" id="JAPFFF010000027">
    <property type="protein sequence ID" value="KAK8847756.1"/>
    <property type="molecule type" value="Genomic_DNA"/>
</dbReference>
<evidence type="ECO:0000313" key="2">
    <source>
        <dbReference type="EMBL" id="KAK8847756.1"/>
    </source>
</evidence>
<keyword evidence="3" id="KW-1185">Reference proteome</keyword>
<dbReference type="PANTHER" id="PTHR24159">
    <property type="match status" value="1"/>
</dbReference>
<dbReference type="Proteomes" id="UP001470230">
    <property type="component" value="Unassembled WGS sequence"/>
</dbReference>
<evidence type="ECO:0000313" key="3">
    <source>
        <dbReference type="Proteomes" id="UP001470230"/>
    </source>
</evidence>
<gene>
    <name evidence="2" type="ORF">M9Y10_018785</name>
</gene>